<dbReference type="Pfam" id="PF01547">
    <property type="entry name" value="SBP_bac_1"/>
    <property type="match status" value="1"/>
</dbReference>
<evidence type="ECO:0000256" key="1">
    <source>
        <dbReference type="ARBA" id="ARBA00004418"/>
    </source>
</evidence>
<dbReference type="OrthoDB" id="1116632at2"/>
<dbReference type="Proteomes" id="UP000324209">
    <property type="component" value="Chromosome"/>
</dbReference>
<comment type="similarity">
    <text evidence="2">Belongs to the bacterial solute-binding protein 1 family.</text>
</comment>
<gene>
    <name evidence="4" type="ORF">EXM22_16150</name>
</gene>
<keyword evidence="5" id="KW-1185">Reference proteome</keyword>
<dbReference type="SUPFAM" id="SSF53850">
    <property type="entry name" value="Periplasmic binding protein-like II"/>
    <property type="match status" value="1"/>
</dbReference>
<accession>A0A5C1QS87</accession>
<name>A0A5C1QS87_9SPIO</name>
<evidence type="ECO:0000313" key="5">
    <source>
        <dbReference type="Proteomes" id="UP000324209"/>
    </source>
</evidence>
<feature type="signal peptide" evidence="3">
    <location>
        <begin position="1"/>
        <end position="20"/>
    </location>
</feature>
<dbReference type="AlphaFoldDB" id="A0A5C1QS87"/>
<comment type="subcellular location">
    <subcellularLocation>
        <location evidence="1">Periplasm</location>
    </subcellularLocation>
</comment>
<reference evidence="4 5" key="1">
    <citation type="submission" date="2019-02" db="EMBL/GenBank/DDBJ databases">
        <title>Complete Genome Sequence and Methylome Analysis of free living Spirochaetas.</title>
        <authorList>
            <person name="Fomenkov A."/>
            <person name="Dubinina G."/>
            <person name="Leshcheva N."/>
            <person name="Mikheeva N."/>
            <person name="Grabovich M."/>
            <person name="Vincze T."/>
            <person name="Roberts R.J."/>
        </authorList>
    </citation>
    <scope>NUCLEOTIDE SEQUENCE [LARGE SCALE GENOMIC DNA]</scope>
    <source>
        <strain evidence="4 5">K2</strain>
    </source>
</reference>
<evidence type="ECO:0000256" key="3">
    <source>
        <dbReference type="SAM" id="SignalP"/>
    </source>
</evidence>
<dbReference type="InterPro" id="IPR050490">
    <property type="entry name" value="Bact_solute-bd_prot1"/>
</dbReference>
<organism evidence="4 5">
    <name type="scientific">Oceanispirochaeta crateris</name>
    <dbReference type="NCBI Taxonomy" id="2518645"/>
    <lineage>
        <taxon>Bacteria</taxon>
        <taxon>Pseudomonadati</taxon>
        <taxon>Spirochaetota</taxon>
        <taxon>Spirochaetia</taxon>
        <taxon>Spirochaetales</taxon>
        <taxon>Spirochaetaceae</taxon>
        <taxon>Oceanispirochaeta</taxon>
    </lineage>
</organism>
<feature type="chain" id="PRO_5022849509" evidence="3">
    <location>
        <begin position="21"/>
        <end position="433"/>
    </location>
</feature>
<proteinExistence type="inferred from homology"/>
<dbReference type="KEGG" id="ock:EXM22_16150"/>
<evidence type="ECO:0000256" key="2">
    <source>
        <dbReference type="ARBA" id="ARBA00008520"/>
    </source>
</evidence>
<dbReference type="EMBL" id="CP036150">
    <property type="protein sequence ID" value="QEN09436.1"/>
    <property type="molecule type" value="Genomic_DNA"/>
</dbReference>
<evidence type="ECO:0000313" key="4">
    <source>
        <dbReference type="EMBL" id="QEN09436.1"/>
    </source>
</evidence>
<dbReference type="PANTHER" id="PTHR43649:SF12">
    <property type="entry name" value="DIACETYLCHITOBIOSE BINDING PROTEIN DASA"/>
    <property type="match status" value="1"/>
</dbReference>
<dbReference type="InterPro" id="IPR006059">
    <property type="entry name" value="SBP"/>
</dbReference>
<dbReference type="PANTHER" id="PTHR43649">
    <property type="entry name" value="ARABINOSE-BINDING PROTEIN-RELATED"/>
    <property type="match status" value="1"/>
</dbReference>
<keyword evidence="3" id="KW-0732">Signal</keyword>
<sequence>MKRNLIVALGLFFMMTGVVFSNGTAESGDEQLGGELTVLTNAEGATGLDAAIEAYNELYPDIDLEATVYSDDAAKNAIIAAKVASGDLPDVILSVINSLTVDLAKKGYLLPLTNTGFQDRLSDIEYPLGWYNNDVYCIPMNLSVSGLFANDDLLKEYGIADYPQSLDELVAICDQLQKAGLEEPLLVAAKEVNPVNAFVYQYIYQNLYGSNPDWYADLLTGDGRWSDDDFKAVYYGYGRLKPYMNKDALGLDDSGSIRRFASGQNAFMVGSNFGSNIRIANPDLNYSIIPGPFNETKENFLLTTDAGQGFSITADSENQDLAIKLLDFLTTAEGAGVFSKAIGNFSSVMGVSGSVDPAGDYLQGLLSSGFPTTRTMTRTWIPGIKEYMKKGTQEWFVGGDVDTIAAGIEKEHQRLMKASPDFVESFLADHKFQ</sequence>
<dbReference type="Gene3D" id="3.40.190.10">
    <property type="entry name" value="Periplasmic binding protein-like II"/>
    <property type="match status" value="2"/>
</dbReference>
<dbReference type="GO" id="GO:0042597">
    <property type="term" value="C:periplasmic space"/>
    <property type="evidence" value="ECO:0007669"/>
    <property type="project" value="UniProtKB-SubCell"/>
</dbReference>
<dbReference type="RefSeq" id="WP_149487511.1">
    <property type="nucleotide sequence ID" value="NZ_CP036150.1"/>
</dbReference>
<protein>
    <submittedName>
        <fullName evidence="4">Extracellular solute-binding protein</fullName>
    </submittedName>
</protein>